<evidence type="ECO:0000259" key="7">
    <source>
        <dbReference type="PROSITE" id="PS51192"/>
    </source>
</evidence>
<keyword evidence="3 9" id="KW-0347">Helicase</keyword>
<dbReference type="InterPro" id="IPR013444">
    <property type="entry name" value="Helicase_Cas3_CRISPR-ass_Anaes"/>
</dbReference>
<keyword evidence="1" id="KW-0547">Nucleotide-binding</keyword>
<dbReference type="PROSITE" id="PS51192">
    <property type="entry name" value="HELICASE_ATP_BIND_1"/>
    <property type="match status" value="1"/>
</dbReference>
<dbReference type="Gene3D" id="3.40.50.300">
    <property type="entry name" value="P-loop containing nucleotide triphosphate hydrolases"/>
    <property type="match status" value="2"/>
</dbReference>
<feature type="region of interest" description="Disordered" evidence="6">
    <location>
        <begin position="404"/>
        <end position="459"/>
    </location>
</feature>
<dbReference type="AlphaFoldDB" id="A0A4R2LA35"/>
<evidence type="ECO:0000256" key="2">
    <source>
        <dbReference type="ARBA" id="ARBA00022801"/>
    </source>
</evidence>
<dbReference type="Pfam" id="PF22590">
    <property type="entry name" value="Cas3-like_C_2"/>
    <property type="match status" value="1"/>
</dbReference>
<evidence type="ECO:0000256" key="3">
    <source>
        <dbReference type="ARBA" id="ARBA00022806"/>
    </source>
</evidence>
<evidence type="ECO:0000256" key="1">
    <source>
        <dbReference type="ARBA" id="ARBA00022741"/>
    </source>
</evidence>
<dbReference type="InterPro" id="IPR001650">
    <property type="entry name" value="Helicase_C-like"/>
</dbReference>
<dbReference type="PROSITE" id="PS51643">
    <property type="entry name" value="HD_CAS3"/>
    <property type="match status" value="1"/>
</dbReference>
<dbReference type="NCBIfam" id="TIGR02621">
    <property type="entry name" value="cas3_GSU0051"/>
    <property type="match status" value="1"/>
</dbReference>
<dbReference type="SUPFAM" id="SSF52540">
    <property type="entry name" value="P-loop containing nucleoside triphosphate hydrolases"/>
    <property type="match status" value="1"/>
</dbReference>
<feature type="domain" description="Helicase ATP-binding" evidence="7">
    <location>
        <begin position="24"/>
        <end position="233"/>
    </location>
</feature>
<dbReference type="InterPro" id="IPR006483">
    <property type="entry name" value="CRISPR-assoc_Cas3_HD"/>
</dbReference>
<gene>
    <name evidence="9" type="ORF">EV699_11822</name>
</gene>
<keyword evidence="4" id="KW-0067">ATP-binding</keyword>
<evidence type="ECO:0000256" key="4">
    <source>
        <dbReference type="ARBA" id="ARBA00022840"/>
    </source>
</evidence>
<evidence type="ECO:0000313" key="9">
    <source>
        <dbReference type="EMBL" id="TCO79638.1"/>
    </source>
</evidence>
<dbReference type="InterPro" id="IPR027417">
    <property type="entry name" value="P-loop_NTPase"/>
</dbReference>
<dbReference type="Pfam" id="PF00270">
    <property type="entry name" value="DEAD"/>
    <property type="match status" value="1"/>
</dbReference>
<dbReference type="InterPro" id="IPR014001">
    <property type="entry name" value="Helicase_ATP-bd"/>
</dbReference>
<dbReference type="InterPro" id="IPR011545">
    <property type="entry name" value="DEAD/DEAH_box_helicase_dom"/>
</dbReference>
<dbReference type="GO" id="GO:0005524">
    <property type="term" value="F:ATP binding"/>
    <property type="evidence" value="ECO:0007669"/>
    <property type="project" value="UniProtKB-KW"/>
</dbReference>
<feature type="domain" description="HD Cas3-type" evidence="8">
    <location>
        <begin position="719"/>
        <end position="893"/>
    </location>
</feature>
<feature type="compositionally biased region" description="Acidic residues" evidence="6">
    <location>
        <begin position="410"/>
        <end position="426"/>
    </location>
</feature>
<name>A0A4R2LA35_9GAMM</name>
<evidence type="ECO:0000256" key="5">
    <source>
        <dbReference type="ARBA" id="ARBA00023118"/>
    </source>
</evidence>
<sequence length="908" mass="97677">MDALATFETLLGHPAYHWQRRLYAALHAGDVPSGLPLPTGLGKTSAVLLYLLALAAGAPLPVRLAYLVDRRAIVDQTAATVRRWLDALCALPEWRAALAARAAFPIDGVPVAVGVLRGGLADSGEWRSDPARPAVIVGTVDMIGSRLLFSGYGDGRSHRALHAGLLGCDTTVIVDESHLCPAMEPLLRTIERLQREHLATVWRPRFRVMTMSATPERTSDALTLDDADRALPAVHRRLHAAKALHLQRLDKDDKLVPALLGHLEAFACGAIVCFVHTVKDATAVYNGLHKRFGADRVGLLTGTLRGKEREALFNGALWRRFDPDRSRDGVPAPAVFLVSTAAGEVGIDFDADHAVMDLAPLDSVTQRLGRVNRAGLQPAATVQIVATRASLTFNEQKFAAAEAVGASGETLDEDEDGSPEGDDFALEPDTIATADTDDTAAPGDDGDKKKPKKPSWRDHLGRAQARTLALLETLPDASPATLAALNADVRRDASTPLPKCPPLGVERLTLLAATSAELPRINLEPFLRGLSDEPARPETQVLWRNDADTLMQLGPEAARDALTLLPPLPRELLQLPADEAEKTLAELAEKCGTLACIVRDARGSVSVHRLGPGSRPPPLAYATLILPAAAGGLDPAGLFRVAKKQPEVEDLADNDERRRFEQCGDQAPAEAPDWLAQAVQLRFALHDPDAEPEDRRWLVYARRRGAEFTLAAEGDLSQLAYQPQTVDEHDAAVGHAAGRLARTLGLPAGLVAAIAAAGHAHDLGKKRARWQRAAGHYGPASYAKSRTGTFRPALLGGYRHEFGSLVDVLLHQPLPGAPEPWLRDLTLHLIAAHHGHARPGFPDPMQWDPERPIGHNAEVAEAVERRYATLQQHCGPWALAWFEALVKAADAWVSAGNTLPDEGSACSA</sequence>
<dbReference type="RefSeq" id="WP_132544489.1">
    <property type="nucleotide sequence ID" value="NZ_SLWY01000018.1"/>
</dbReference>
<evidence type="ECO:0000259" key="8">
    <source>
        <dbReference type="PROSITE" id="PS51643"/>
    </source>
</evidence>
<dbReference type="Proteomes" id="UP000295765">
    <property type="component" value="Unassembled WGS sequence"/>
</dbReference>
<feature type="compositionally biased region" description="Low complexity" evidence="6">
    <location>
        <begin position="428"/>
        <end position="443"/>
    </location>
</feature>
<dbReference type="InterPro" id="IPR054712">
    <property type="entry name" value="Cas3-like_dom"/>
</dbReference>
<dbReference type="SMART" id="SM00487">
    <property type="entry name" value="DEXDc"/>
    <property type="match status" value="1"/>
</dbReference>
<keyword evidence="5" id="KW-0051">Antiviral defense</keyword>
<protein>
    <submittedName>
        <fullName evidence="9">CRISPR-associated endonuclease/helicase Cas3</fullName>
    </submittedName>
</protein>
<dbReference type="SMART" id="SM00490">
    <property type="entry name" value="HELICc"/>
    <property type="match status" value="1"/>
</dbReference>
<proteinExistence type="predicted"/>
<dbReference type="GO" id="GO:0051607">
    <property type="term" value="P:defense response to virus"/>
    <property type="evidence" value="ECO:0007669"/>
    <property type="project" value="UniProtKB-KW"/>
</dbReference>
<accession>A0A4R2LA35</accession>
<keyword evidence="10" id="KW-1185">Reference proteome</keyword>
<evidence type="ECO:0000256" key="6">
    <source>
        <dbReference type="SAM" id="MobiDB-lite"/>
    </source>
</evidence>
<dbReference type="GO" id="GO:0004386">
    <property type="term" value="F:helicase activity"/>
    <property type="evidence" value="ECO:0007669"/>
    <property type="project" value="UniProtKB-KW"/>
</dbReference>
<keyword evidence="2" id="KW-0378">Hydrolase</keyword>
<dbReference type="OrthoDB" id="9810236at2"/>
<keyword evidence="9" id="KW-0540">Nuclease</keyword>
<dbReference type="GO" id="GO:0003676">
    <property type="term" value="F:nucleic acid binding"/>
    <property type="evidence" value="ECO:0007669"/>
    <property type="project" value="InterPro"/>
</dbReference>
<comment type="caution">
    <text evidence="9">The sequence shown here is derived from an EMBL/GenBank/DDBJ whole genome shotgun (WGS) entry which is preliminary data.</text>
</comment>
<keyword evidence="9" id="KW-0255">Endonuclease</keyword>
<dbReference type="EMBL" id="SLWY01000018">
    <property type="protein sequence ID" value="TCO79638.1"/>
    <property type="molecule type" value="Genomic_DNA"/>
</dbReference>
<evidence type="ECO:0000313" key="10">
    <source>
        <dbReference type="Proteomes" id="UP000295765"/>
    </source>
</evidence>
<dbReference type="GO" id="GO:0016787">
    <property type="term" value="F:hydrolase activity"/>
    <property type="evidence" value="ECO:0007669"/>
    <property type="project" value="UniProtKB-KW"/>
</dbReference>
<organism evidence="9 10">
    <name type="scientific">Plasticicumulans lactativorans</name>
    <dbReference type="NCBI Taxonomy" id="1133106"/>
    <lineage>
        <taxon>Bacteria</taxon>
        <taxon>Pseudomonadati</taxon>
        <taxon>Pseudomonadota</taxon>
        <taxon>Gammaproteobacteria</taxon>
        <taxon>Candidatus Competibacteraceae</taxon>
        <taxon>Plasticicumulans</taxon>
    </lineage>
</organism>
<reference evidence="9 10" key="1">
    <citation type="submission" date="2019-03" db="EMBL/GenBank/DDBJ databases">
        <title>Genomic Encyclopedia of Type Strains, Phase IV (KMG-IV): sequencing the most valuable type-strain genomes for metagenomic binning, comparative biology and taxonomic classification.</title>
        <authorList>
            <person name="Goeker M."/>
        </authorList>
    </citation>
    <scope>NUCLEOTIDE SEQUENCE [LARGE SCALE GENOMIC DNA]</scope>
    <source>
        <strain evidence="9 10">DSM 25287</strain>
    </source>
</reference>
<dbReference type="GO" id="GO:0004519">
    <property type="term" value="F:endonuclease activity"/>
    <property type="evidence" value="ECO:0007669"/>
    <property type="project" value="UniProtKB-KW"/>
</dbReference>